<dbReference type="AlphaFoldDB" id="A0A5J4KBZ8"/>
<comment type="caution">
    <text evidence="1">The sequence shown here is derived from an EMBL/GenBank/DDBJ whole genome shotgun (WGS) entry which is preliminary data.</text>
</comment>
<dbReference type="EMBL" id="BKZW01000001">
    <property type="protein sequence ID" value="GER86264.1"/>
    <property type="molecule type" value="Genomic_DNA"/>
</dbReference>
<keyword evidence="2" id="KW-1185">Reference proteome</keyword>
<dbReference type="Proteomes" id="UP000326912">
    <property type="component" value="Unassembled WGS sequence"/>
</dbReference>
<dbReference type="RefSeq" id="WP_151754424.1">
    <property type="nucleotide sequence ID" value="NZ_BKZW01000001.1"/>
</dbReference>
<evidence type="ECO:0000313" key="2">
    <source>
        <dbReference type="Proteomes" id="UP000326912"/>
    </source>
</evidence>
<organism evidence="1 2">
    <name type="scientific">Dictyobacter vulcani</name>
    <dbReference type="NCBI Taxonomy" id="2607529"/>
    <lineage>
        <taxon>Bacteria</taxon>
        <taxon>Bacillati</taxon>
        <taxon>Chloroflexota</taxon>
        <taxon>Ktedonobacteria</taxon>
        <taxon>Ktedonobacterales</taxon>
        <taxon>Dictyobacteraceae</taxon>
        <taxon>Dictyobacter</taxon>
    </lineage>
</organism>
<accession>A0A5J4KBZ8</accession>
<name>A0A5J4KBZ8_9CHLR</name>
<proteinExistence type="predicted"/>
<evidence type="ECO:0000313" key="1">
    <source>
        <dbReference type="EMBL" id="GER86264.1"/>
    </source>
</evidence>
<protein>
    <submittedName>
        <fullName evidence="1">Uncharacterized protein</fullName>
    </submittedName>
</protein>
<sequence length="310" mass="34931">MDYTKVITANDWMTMNGCSLLYRITLDESVLPEKNQDIERVTHWRTLSDNLRVLGNHPNGVVGRAAIMGENKANSYPAIITIGGMRAGNLYGVAGIFLGKSLEATRHTASFIASDYHLESWASKQSELVSLNINKPEILMTCARNIRSFGGQIHDLPVVHQSNIYMSVEDIKNWKDIPNEIFIIVDNLASLWYQPPQRNNILFTITSGGPIVSQYKENLFTMGVLADAHIVWPSKKFLEKRPQWNTIGSSLVGVIIEALADAWSVSADNVLQFSDLFCDSEKYASLFSTQRPKELPKELHVIRKFDKHHL</sequence>
<reference evidence="1 2" key="1">
    <citation type="submission" date="2019-10" db="EMBL/GenBank/DDBJ databases">
        <title>Dictyobacter vulcani sp. nov., within the class Ktedonobacteria, isolated from soil of volcanic Mt. Zao.</title>
        <authorList>
            <person name="Zheng Y."/>
            <person name="Wang C.M."/>
            <person name="Sakai Y."/>
            <person name="Abe K."/>
            <person name="Yokota A."/>
            <person name="Yabe S."/>
        </authorList>
    </citation>
    <scope>NUCLEOTIDE SEQUENCE [LARGE SCALE GENOMIC DNA]</scope>
    <source>
        <strain evidence="1 2">W12</strain>
    </source>
</reference>
<gene>
    <name evidence="1" type="ORF">KDW_04260</name>
</gene>